<accession>A0AAD8Y3X8</accession>
<dbReference type="AlphaFoldDB" id="A0AAD8Y3X8"/>
<dbReference type="EMBL" id="JATAAI010000018">
    <property type="protein sequence ID" value="KAK1739236.1"/>
    <property type="molecule type" value="Genomic_DNA"/>
</dbReference>
<proteinExistence type="predicted"/>
<keyword evidence="2" id="KW-1185">Reference proteome</keyword>
<reference evidence="1" key="1">
    <citation type="submission" date="2023-06" db="EMBL/GenBank/DDBJ databases">
        <title>Survivors Of The Sea: Transcriptome response of Skeletonema marinoi to long-term dormancy.</title>
        <authorList>
            <person name="Pinder M.I.M."/>
            <person name="Kourtchenko O."/>
            <person name="Robertson E.K."/>
            <person name="Larsson T."/>
            <person name="Maumus F."/>
            <person name="Osuna-Cruz C.M."/>
            <person name="Vancaester E."/>
            <person name="Stenow R."/>
            <person name="Vandepoele K."/>
            <person name="Ploug H."/>
            <person name="Bruchert V."/>
            <person name="Godhe A."/>
            <person name="Topel M."/>
        </authorList>
    </citation>
    <scope>NUCLEOTIDE SEQUENCE</scope>
    <source>
        <strain evidence="1">R05AC</strain>
    </source>
</reference>
<evidence type="ECO:0000313" key="1">
    <source>
        <dbReference type="EMBL" id="KAK1739236.1"/>
    </source>
</evidence>
<name>A0AAD8Y3X8_9STRA</name>
<dbReference type="Proteomes" id="UP001224775">
    <property type="component" value="Unassembled WGS sequence"/>
</dbReference>
<comment type="caution">
    <text evidence="1">The sequence shown here is derived from an EMBL/GenBank/DDBJ whole genome shotgun (WGS) entry which is preliminary data.</text>
</comment>
<organism evidence="1 2">
    <name type="scientific">Skeletonema marinoi</name>
    <dbReference type="NCBI Taxonomy" id="267567"/>
    <lineage>
        <taxon>Eukaryota</taxon>
        <taxon>Sar</taxon>
        <taxon>Stramenopiles</taxon>
        <taxon>Ochrophyta</taxon>
        <taxon>Bacillariophyta</taxon>
        <taxon>Coscinodiscophyceae</taxon>
        <taxon>Thalassiosirophycidae</taxon>
        <taxon>Thalassiosirales</taxon>
        <taxon>Skeletonemataceae</taxon>
        <taxon>Skeletonema</taxon>
        <taxon>Skeletonema marinoi-dohrnii complex</taxon>
    </lineage>
</organism>
<protein>
    <submittedName>
        <fullName evidence="1">Uncharacterized protein</fullName>
    </submittedName>
</protein>
<evidence type="ECO:0000313" key="2">
    <source>
        <dbReference type="Proteomes" id="UP001224775"/>
    </source>
</evidence>
<gene>
    <name evidence="1" type="ORF">QTG54_009779</name>
</gene>
<sequence length="83" mass="9057">MLRVLNLRLEKSVLRAVEESGHVKGQQATLERTRAKGKGRALQVPAVLEWAPAKGIMRARIIPAVLEATVAMGYKLVVGLLPM</sequence>